<dbReference type="NCBIfam" id="TIGR03710">
    <property type="entry name" value="OAFO_sf"/>
    <property type="match status" value="1"/>
</dbReference>
<gene>
    <name evidence="4" type="ORF">BU251_06595</name>
</gene>
<evidence type="ECO:0000259" key="2">
    <source>
        <dbReference type="Pfam" id="PF01558"/>
    </source>
</evidence>
<dbReference type="Gene3D" id="3.40.50.920">
    <property type="match status" value="1"/>
</dbReference>
<feature type="domain" description="Pyruvate/ketoisovalerate oxidoreductase catalytic" evidence="2">
    <location>
        <begin position="23"/>
        <end position="183"/>
    </location>
</feature>
<dbReference type="PANTHER" id="PTHR32154">
    <property type="entry name" value="PYRUVATE-FLAVODOXIN OXIDOREDUCTASE-RELATED"/>
    <property type="match status" value="1"/>
</dbReference>
<dbReference type="SUPFAM" id="SSF53323">
    <property type="entry name" value="Pyruvate-ferredoxin oxidoreductase, PFOR, domain III"/>
    <property type="match status" value="1"/>
</dbReference>
<protein>
    <submittedName>
        <fullName evidence="4">2-oxoglutarate oxidoreductase, alpha subunit</fullName>
    </submittedName>
</protein>
<reference evidence="4 5" key="1">
    <citation type="submission" date="2017-01" db="EMBL/GenBank/DDBJ databases">
        <title>First insights into the biology of 'candidatus Vampirococcus archaeovorus'.</title>
        <authorList>
            <person name="Kizina J."/>
            <person name="Jordan S."/>
            <person name="Stueber K."/>
            <person name="Reinhardt R."/>
            <person name="Harder J."/>
        </authorList>
    </citation>
    <scope>NUCLEOTIDE SEQUENCE [LARGE SCALE GENOMIC DNA]</scope>
    <source>
        <strain evidence="4 5">LiM</strain>
    </source>
</reference>
<dbReference type="Proteomes" id="UP000287243">
    <property type="component" value="Chromosome"/>
</dbReference>
<dbReference type="InterPro" id="IPR019752">
    <property type="entry name" value="Pyrv/ketoisovalerate_OxRed_cat"/>
</dbReference>
<dbReference type="GO" id="GO:0006979">
    <property type="term" value="P:response to oxidative stress"/>
    <property type="evidence" value="ECO:0007669"/>
    <property type="project" value="TreeGrafter"/>
</dbReference>
<sequence>MSVGLQGSFMSNVDLTIKIAGEAGQGLQAIGGLLSRLFARKGYHVFANQVVQSRVRGGHNWFAIRIADHPVHSPSLKTDILVALDTESSCHLKELGKDSIVIFDSRQAAFPAGAGRMLDVPMAELASKAGGNKLMVNTVAASLVLGLLNFDSGEFFAFLVQSFGKKDKETGETNVKVARAGYDFARKLTPAVKTTDVSRPAGKPKMLVGGSEAVALGALTAGCQFISAYPMSPSTGIMTYLASKAELCHIVVEQSEDEVASINMAVGASFAGVRAMTASSGGGFALMIEGLSLAGMVETPIVVVLAQRPAPATGLPTRTAQEDLLFAIHAGHGEFPRVVMAPADIEGCFYATARAFNLADKYRIPVIILTDQLLADSFAAIDALHPEKIRIQRYLMAEGELGQAKDYKSFLLTPSGVSPRALPGNPYCFVAADSDEHDEYGRITEDLDEMRPRMVEKRNRKMKGLLRELKGPSWYGPRNAKEVLVGWGSTYGALKEAVDALQADGVSVALAHFEDLWPMDKRHFDFLKKVRLAVVAENNFTGQLANLITRTTGVVMDRRISKYNGLPFTAREVVDAYKDLRKKGGRR</sequence>
<dbReference type="InterPro" id="IPR029061">
    <property type="entry name" value="THDP-binding"/>
</dbReference>
<dbReference type="SUPFAM" id="SSF52922">
    <property type="entry name" value="TK C-terminal domain-like"/>
    <property type="match status" value="1"/>
</dbReference>
<dbReference type="FunFam" id="3.40.50.970:FF:000022">
    <property type="entry name" value="2-oxoglutarate ferredoxin oxidoreductase alpha subunit"/>
    <property type="match status" value="1"/>
</dbReference>
<organism evidence="4 5">
    <name type="scientific">Velamenicoccus archaeovorus</name>
    <dbReference type="NCBI Taxonomy" id="1930593"/>
    <lineage>
        <taxon>Bacteria</taxon>
        <taxon>Pseudomonadati</taxon>
        <taxon>Candidatus Omnitrophota</taxon>
        <taxon>Candidatus Velamenicoccus</taxon>
    </lineage>
</organism>
<dbReference type="EMBL" id="CP019384">
    <property type="protein sequence ID" value="QAT17409.1"/>
    <property type="molecule type" value="Genomic_DNA"/>
</dbReference>
<keyword evidence="5" id="KW-1185">Reference proteome</keyword>
<dbReference type="AlphaFoldDB" id="A0A410P5F9"/>
<dbReference type="Pfam" id="PF01558">
    <property type="entry name" value="POR"/>
    <property type="match status" value="1"/>
</dbReference>
<evidence type="ECO:0000256" key="1">
    <source>
        <dbReference type="ARBA" id="ARBA00023002"/>
    </source>
</evidence>
<dbReference type="CDD" id="cd07034">
    <property type="entry name" value="TPP_PYR_PFOR_IOR-alpha_like"/>
    <property type="match status" value="1"/>
</dbReference>
<keyword evidence="1" id="KW-0560">Oxidoreductase</keyword>
<name>A0A410P5F9_VELA1</name>
<proteinExistence type="predicted"/>
<dbReference type="GO" id="GO:0016903">
    <property type="term" value="F:oxidoreductase activity, acting on the aldehyde or oxo group of donors"/>
    <property type="evidence" value="ECO:0007669"/>
    <property type="project" value="InterPro"/>
</dbReference>
<dbReference type="Gene3D" id="3.40.50.970">
    <property type="match status" value="1"/>
</dbReference>
<dbReference type="Gene3D" id="3.40.920.10">
    <property type="entry name" value="Pyruvate-ferredoxin oxidoreductase, PFOR, domain III"/>
    <property type="match status" value="1"/>
</dbReference>
<dbReference type="PANTHER" id="PTHR32154:SF20">
    <property type="entry name" value="2-OXOGLUTARATE OXIDOREDUCTASE SUBUNIT KORA"/>
    <property type="match status" value="1"/>
</dbReference>
<evidence type="ECO:0000259" key="3">
    <source>
        <dbReference type="Pfam" id="PF01855"/>
    </source>
</evidence>
<dbReference type="Pfam" id="PF01855">
    <property type="entry name" value="POR_N"/>
    <property type="match status" value="1"/>
</dbReference>
<evidence type="ECO:0000313" key="5">
    <source>
        <dbReference type="Proteomes" id="UP000287243"/>
    </source>
</evidence>
<accession>A0A410P5F9</accession>
<dbReference type="InterPro" id="IPR002869">
    <property type="entry name" value="Pyrv_flavodox_OxRed_cen"/>
</dbReference>
<evidence type="ECO:0000313" key="4">
    <source>
        <dbReference type="EMBL" id="QAT17409.1"/>
    </source>
</evidence>
<feature type="domain" description="Pyruvate flavodoxin/ferredoxin oxidoreductase pyrimidine binding" evidence="3">
    <location>
        <begin position="217"/>
        <end position="450"/>
    </location>
</feature>
<dbReference type="InterPro" id="IPR009014">
    <property type="entry name" value="Transketo_C/PFOR_II"/>
</dbReference>
<dbReference type="SUPFAM" id="SSF52518">
    <property type="entry name" value="Thiamin diphosphate-binding fold (THDP-binding)"/>
    <property type="match status" value="1"/>
</dbReference>
<dbReference type="OrthoDB" id="9794954at2"/>
<dbReference type="InterPro" id="IPR002880">
    <property type="entry name" value="Pyrv_Fd/Flavodoxin_OxRdtase_N"/>
</dbReference>
<dbReference type="InterPro" id="IPR050722">
    <property type="entry name" value="Pyruvate:ferred/Flavod_OxRd"/>
</dbReference>
<dbReference type="InterPro" id="IPR022367">
    <property type="entry name" value="2-oxoacid/accept_OxRdtase_asu"/>
</dbReference>
<dbReference type="KEGG" id="vai:BU251_06595"/>